<dbReference type="AlphaFoldDB" id="A0A8K1LM74"/>
<comment type="caution">
    <text evidence="2">The sequence shown here is derived from an EMBL/GenBank/DDBJ whole genome shotgun (WGS) entry which is preliminary data.</text>
</comment>
<accession>A0A8K1LM74</accession>
<feature type="region of interest" description="Disordered" evidence="1">
    <location>
        <begin position="1"/>
        <end position="33"/>
    </location>
</feature>
<protein>
    <submittedName>
        <fullName evidence="2">Uncharacterized protein</fullName>
    </submittedName>
</protein>
<keyword evidence="3" id="KW-1185">Reference proteome</keyword>
<proteinExistence type="predicted"/>
<sequence>MLRAGQRCPLQKPAHAVPAKRSKTISRNPSTTVCQSLGSDHANIIGDERVSMRANTTRAITIRATATALALSLSWCPEHFSPHML</sequence>
<evidence type="ECO:0000313" key="3">
    <source>
        <dbReference type="Proteomes" id="UP000796761"/>
    </source>
</evidence>
<evidence type="ECO:0000313" key="2">
    <source>
        <dbReference type="EMBL" id="TRZ18962.1"/>
    </source>
</evidence>
<dbReference type="EMBL" id="SWJQ01000199">
    <property type="protein sequence ID" value="TRZ18962.1"/>
    <property type="molecule type" value="Genomic_DNA"/>
</dbReference>
<evidence type="ECO:0000256" key="1">
    <source>
        <dbReference type="SAM" id="MobiDB-lite"/>
    </source>
</evidence>
<organism evidence="2 3">
    <name type="scientific">Zosterops borbonicus</name>
    <dbReference type="NCBI Taxonomy" id="364589"/>
    <lineage>
        <taxon>Eukaryota</taxon>
        <taxon>Metazoa</taxon>
        <taxon>Chordata</taxon>
        <taxon>Craniata</taxon>
        <taxon>Vertebrata</taxon>
        <taxon>Euteleostomi</taxon>
        <taxon>Archelosauria</taxon>
        <taxon>Archosauria</taxon>
        <taxon>Dinosauria</taxon>
        <taxon>Saurischia</taxon>
        <taxon>Theropoda</taxon>
        <taxon>Coelurosauria</taxon>
        <taxon>Aves</taxon>
        <taxon>Neognathae</taxon>
        <taxon>Neoaves</taxon>
        <taxon>Telluraves</taxon>
        <taxon>Australaves</taxon>
        <taxon>Passeriformes</taxon>
        <taxon>Sylvioidea</taxon>
        <taxon>Zosteropidae</taxon>
        <taxon>Zosterops</taxon>
    </lineage>
</organism>
<dbReference type="Proteomes" id="UP000796761">
    <property type="component" value="Unassembled WGS sequence"/>
</dbReference>
<reference evidence="2" key="1">
    <citation type="submission" date="2019-04" db="EMBL/GenBank/DDBJ databases">
        <title>Genome assembly of Zosterops borbonicus 15179.</title>
        <authorList>
            <person name="Leroy T."/>
            <person name="Anselmetti Y."/>
            <person name="Tilak M.-K."/>
            <person name="Nabholz B."/>
        </authorList>
    </citation>
    <scope>NUCLEOTIDE SEQUENCE</scope>
    <source>
        <strain evidence="2">HGM_15179</strain>
        <tissue evidence="2">Muscle</tissue>
    </source>
</reference>
<name>A0A8K1LM74_9PASS</name>
<gene>
    <name evidence="2" type="ORF">HGM15179_008157</name>
</gene>